<gene>
    <name evidence="2" type="ORF">LODBEIA_P40520</name>
</gene>
<dbReference type="InterPro" id="IPR036882">
    <property type="entry name" value="Alba-like_dom_sf"/>
</dbReference>
<name>A0ABP0ZQ62_9ASCO</name>
<organism evidence="2 3">
    <name type="scientific">Lodderomyces beijingensis</name>
    <dbReference type="NCBI Taxonomy" id="1775926"/>
    <lineage>
        <taxon>Eukaryota</taxon>
        <taxon>Fungi</taxon>
        <taxon>Dikarya</taxon>
        <taxon>Ascomycota</taxon>
        <taxon>Saccharomycotina</taxon>
        <taxon>Pichiomycetes</taxon>
        <taxon>Debaryomycetaceae</taxon>
        <taxon>Candida/Lodderomyces clade</taxon>
        <taxon>Lodderomyces</taxon>
    </lineage>
</organism>
<sequence>MKEISQTTEKLRLEIVGRSTPQIPLVTVKIAKNDSMKSKISTLLNLLSPPESNSVLLEGFARDISKLISVVEIVKSKRPGLRQYNRLLKYSDETDPYAKEGKQQSQRPIHVVGGDDIDVEASEASAVNDEGAETGAEAEADRVRQVAQEVKGAKIFDLPVLYILLSPVQLDEFLDETWTVQS</sequence>
<proteinExistence type="predicted"/>
<keyword evidence="3" id="KW-1185">Reference proteome</keyword>
<reference evidence="2 3" key="1">
    <citation type="submission" date="2024-03" db="EMBL/GenBank/DDBJ databases">
        <authorList>
            <person name="Brejova B."/>
        </authorList>
    </citation>
    <scope>NUCLEOTIDE SEQUENCE [LARGE SCALE GENOMIC DNA]</scope>
    <source>
        <strain evidence="2 3">CBS 14171</strain>
    </source>
</reference>
<evidence type="ECO:0000313" key="3">
    <source>
        <dbReference type="Proteomes" id="UP001497383"/>
    </source>
</evidence>
<dbReference type="RefSeq" id="XP_066830990.1">
    <property type="nucleotide sequence ID" value="XM_066974231.1"/>
</dbReference>
<accession>A0ABP0ZQ62</accession>
<evidence type="ECO:0000313" key="2">
    <source>
        <dbReference type="EMBL" id="CAK9439952.1"/>
    </source>
</evidence>
<feature type="domain" description="DNA/RNA-binding protein Alba-like" evidence="1">
    <location>
        <begin position="27"/>
        <end position="87"/>
    </location>
</feature>
<dbReference type="GeneID" id="92209248"/>
<dbReference type="SUPFAM" id="SSF82704">
    <property type="entry name" value="AlbA-like"/>
    <property type="match status" value="1"/>
</dbReference>
<dbReference type="EMBL" id="OZ022409">
    <property type="protein sequence ID" value="CAK9439952.1"/>
    <property type="molecule type" value="Genomic_DNA"/>
</dbReference>
<evidence type="ECO:0000259" key="1">
    <source>
        <dbReference type="Pfam" id="PF01918"/>
    </source>
</evidence>
<dbReference type="Gene3D" id="3.30.110.20">
    <property type="entry name" value="Alba-like domain"/>
    <property type="match status" value="1"/>
</dbReference>
<protein>
    <recommendedName>
        <fullName evidence="1">DNA/RNA-binding protein Alba-like domain-containing protein</fullName>
    </recommendedName>
</protein>
<dbReference type="Pfam" id="PF01918">
    <property type="entry name" value="Alba"/>
    <property type="match status" value="1"/>
</dbReference>
<dbReference type="Proteomes" id="UP001497383">
    <property type="component" value="Chromosome 5"/>
</dbReference>
<dbReference type="InterPro" id="IPR002775">
    <property type="entry name" value="DNA/RNA-bd_Alba-like"/>
</dbReference>